<dbReference type="EMBL" id="JBELPZ010000009">
    <property type="protein sequence ID" value="MFL9844863.1"/>
    <property type="molecule type" value="Genomic_DNA"/>
</dbReference>
<evidence type="ECO:0000313" key="6">
    <source>
        <dbReference type="Proteomes" id="UP001629156"/>
    </source>
</evidence>
<reference evidence="5 6" key="1">
    <citation type="submission" date="2024-06" db="EMBL/GenBank/DDBJ databases">
        <authorList>
            <person name="Kaempfer P."/>
            <person name="Viver T."/>
        </authorList>
    </citation>
    <scope>NUCLEOTIDE SEQUENCE [LARGE SCALE GENOMIC DNA]</scope>
    <source>
        <strain evidence="5 6">ST-119</strain>
    </source>
</reference>
<feature type="domain" description="HTH araC/xylS-type" evidence="4">
    <location>
        <begin position="212"/>
        <end position="295"/>
    </location>
</feature>
<dbReference type="InterPro" id="IPR018060">
    <property type="entry name" value="HTH_AraC"/>
</dbReference>
<organism evidence="5 6">
    <name type="scientific">Flavobacterium rhizosphaerae</name>
    <dbReference type="NCBI Taxonomy" id="3163298"/>
    <lineage>
        <taxon>Bacteria</taxon>
        <taxon>Pseudomonadati</taxon>
        <taxon>Bacteroidota</taxon>
        <taxon>Flavobacteriia</taxon>
        <taxon>Flavobacteriales</taxon>
        <taxon>Flavobacteriaceae</taxon>
        <taxon>Flavobacterium</taxon>
    </lineage>
</organism>
<dbReference type="Proteomes" id="UP001629156">
    <property type="component" value="Unassembled WGS sequence"/>
</dbReference>
<evidence type="ECO:0000256" key="1">
    <source>
        <dbReference type="ARBA" id="ARBA00023015"/>
    </source>
</evidence>
<dbReference type="InterPro" id="IPR009057">
    <property type="entry name" value="Homeodomain-like_sf"/>
</dbReference>
<dbReference type="PANTHER" id="PTHR43280:SF32">
    <property type="entry name" value="TRANSCRIPTIONAL REGULATORY PROTEIN"/>
    <property type="match status" value="1"/>
</dbReference>
<protein>
    <submittedName>
        <fullName evidence="5">Helix-turn-helix transcriptional regulator</fullName>
    </submittedName>
</protein>
<dbReference type="SUPFAM" id="SSF46689">
    <property type="entry name" value="Homeodomain-like"/>
    <property type="match status" value="1"/>
</dbReference>
<dbReference type="RefSeq" id="WP_408085118.1">
    <property type="nucleotide sequence ID" value="NZ_JBELPZ010000009.1"/>
</dbReference>
<dbReference type="PANTHER" id="PTHR43280">
    <property type="entry name" value="ARAC-FAMILY TRANSCRIPTIONAL REGULATOR"/>
    <property type="match status" value="1"/>
</dbReference>
<gene>
    <name evidence="5" type="ORF">ABS766_10585</name>
</gene>
<comment type="caution">
    <text evidence="5">The sequence shown here is derived from an EMBL/GenBank/DDBJ whole genome shotgun (WGS) entry which is preliminary data.</text>
</comment>
<dbReference type="Gene3D" id="1.10.10.60">
    <property type="entry name" value="Homeodomain-like"/>
    <property type="match status" value="1"/>
</dbReference>
<evidence type="ECO:0000256" key="3">
    <source>
        <dbReference type="ARBA" id="ARBA00023163"/>
    </source>
</evidence>
<dbReference type="SMART" id="SM00342">
    <property type="entry name" value="HTH_ARAC"/>
    <property type="match status" value="1"/>
</dbReference>
<evidence type="ECO:0000256" key="2">
    <source>
        <dbReference type="ARBA" id="ARBA00023125"/>
    </source>
</evidence>
<proteinExistence type="predicted"/>
<dbReference type="Pfam" id="PF12833">
    <property type="entry name" value="HTH_18"/>
    <property type="match status" value="1"/>
</dbReference>
<keyword evidence="6" id="KW-1185">Reference proteome</keyword>
<keyword evidence="2" id="KW-0238">DNA-binding</keyword>
<keyword evidence="1" id="KW-0805">Transcription regulation</keyword>
<keyword evidence="3" id="KW-0804">Transcription</keyword>
<dbReference type="PROSITE" id="PS01124">
    <property type="entry name" value="HTH_ARAC_FAMILY_2"/>
    <property type="match status" value="1"/>
</dbReference>
<evidence type="ECO:0000313" key="5">
    <source>
        <dbReference type="EMBL" id="MFL9844863.1"/>
    </source>
</evidence>
<sequence length="297" mass="34025">MRVFDNISELLHFSGLDAPSHPLIAVVDYSNIDFSYFDEEKICLNFYKISFRDTFMGKVPYGQGYYDFKEGGLAFLKPRQIVTAPHTSERQEGYALYFHQDFISGYPLGQAINQYGFFSYNVSEALLLSAAEKNIIASLFTGIMKELNHAIDGFTQDIVVSQVEQLLHYSKRFYNRQFITRKTVNNEIIAALDALLYSYFHEGKPLIQGLPSVSYVSEELKLSQRYLSDMLRTLTGLTTQQYIQDKVIEQAKNLLSTTTLTVAEIAYQMGFEHPQSFSKLFKVKTTLAPLAYRQTFN</sequence>
<evidence type="ECO:0000259" key="4">
    <source>
        <dbReference type="PROSITE" id="PS01124"/>
    </source>
</evidence>
<accession>A0ABW8Z0K6</accession>
<name>A0ABW8Z0K6_9FLAO</name>